<evidence type="ECO:0000313" key="1">
    <source>
        <dbReference type="EMBL" id="KAH7924737.1"/>
    </source>
</evidence>
<accession>A0ACB8BIV1</accession>
<gene>
    <name evidence="1" type="ORF">BV22DRAFT_487578</name>
</gene>
<keyword evidence="2" id="KW-1185">Reference proteome</keyword>
<dbReference type="EMBL" id="MU266417">
    <property type="protein sequence ID" value="KAH7924737.1"/>
    <property type="molecule type" value="Genomic_DNA"/>
</dbReference>
<dbReference type="Proteomes" id="UP000790709">
    <property type="component" value="Unassembled WGS sequence"/>
</dbReference>
<proteinExistence type="predicted"/>
<name>A0ACB8BIV1_9AGAM</name>
<organism evidence="1 2">
    <name type="scientific">Leucogyrophana mollusca</name>
    <dbReference type="NCBI Taxonomy" id="85980"/>
    <lineage>
        <taxon>Eukaryota</taxon>
        <taxon>Fungi</taxon>
        <taxon>Dikarya</taxon>
        <taxon>Basidiomycota</taxon>
        <taxon>Agaricomycotina</taxon>
        <taxon>Agaricomycetes</taxon>
        <taxon>Agaricomycetidae</taxon>
        <taxon>Boletales</taxon>
        <taxon>Boletales incertae sedis</taxon>
        <taxon>Leucogyrophana</taxon>
    </lineage>
</organism>
<protein>
    <submittedName>
        <fullName evidence="1">Uncharacterized protein</fullName>
    </submittedName>
</protein>
<evidence type="ECO:0000313" key="2">
    <source>
        <dbReference type="Proteomes" id="UP000790709"/>
    </source>
</evidence>
<comment type="caution">
    <text evidence="1">The sequence shown here is derived from an EMBL/GenBank/DDBJ whole genome shotgun (WGS) entry which is preliminary data.</text>
</comment>
<sequence length="90" mass="10447">MDRGLLLLAQLIIMLRAVYFCKLCFSSCIYCTFNYCFLAYTGSVSVCFKLELYSGTWLADYGANHCEIHAYDLRKRDWANPHDVTDRRDG</sequence>
<reference evidence="1" key="1">
    <citation type="journal article" date="2021" name="New Phytol.">
        <title>Evolutionary innovations through gain and loss of genes in the ectomycorrhizal Boletales.</title>
        <authorList>
            <person name="Wu G."/>
            <person name="Miyauchi S."/>
            <person name="Morin E."/>
            <person name="Kuo A."/>
            <person name="Drula E."/>
            <person name="Varga T."/>
            <person name="Kohler A."/>
            <person name="Feng B."/>
            <person name="Cao Y."/>
            <person name="Lipzen A."/>
            <person name="Daum C."/>
            <person name="Hundley H."/>
            <person name="Pangilinan J."/>
            <person name="Johnson J."/>
            <person name="Barry K."/>
            <person name="LaButti K."/>
            <person name="Ng V."/>
            <person name="Ahrendt S."/>
            <person name="Min B."/>
            <person name="Choi I.G."/>
            <person name="Park H."/>
            <person name="Plett J.M."/>
            <person name="Magnuson J."/>
            <person name="Spatafora J.W."/>
            <person name="Nagy L.G."/>
            <person name="Henrissat B."/>
            <person name="Grigoriev I.V."/>
            <person name="Yang Z.L."/>
            <person name="Xu J."/>
            <person name="Martin F.M."/>
        </authorList>
    </citation>
    <scope>NUCLEOTIDE SEQUENCE</scope>
    <source>
        <strain evidence="1">KUC20120723A-06</strain>
    </source>
</reference>